<dbReference type="EMBL" id="HBFD01002010">
    <property type="protein sequence ID" value="CAD8715268.1"/>
    <property type="molecule type" value="Transcribed_RNA"/>
</dbReference>
<dbReference type="GO" id="GO:0006281">
    <property type="term" value="P:DNA repair"/>
    <property type="evidence" value="ECO:0007669"/>
    <property type="project" value="InterPro"/>
</dbReference>
<name>A0A7S0SSU9_9STRA</name>
<evidence type="ECO:0000256" key="2">
    <source>
        <dbReference type="ARBA" id="ARBA00022490"/>
    </source>
</evidence>
<evidence type="ECO:0000256" key="1">
    <source>
        <dbReference type="ARBA" id="ARBA00004496"/>
    </source>
</evidence>
<dbReference type="GO" id="GO:0003727">
    <property type="term" value="F:single-stranded RNA binding"/>
    <property type="evidence" value="ECO:0007669"/>
    <property type="project" value="TreeGrafter"/>
</dbReference>
<keyword evidence="5" id="KW-0378">Hydrolase</keyword>
<organism evidence="6">
    <name type="scientific">Chromulina nebulosa</name>
    <dbReference type="NCBI Taxonomy" id="96789"/>
    <lineage>
        <taxon>Eukaryota</taxon>
        <taxon>Sar</taxon>
        <taxon>Stramenopiles</taxon>
        <taxon>Ochrophyta</taxon>
        <taxon>Chrysophyceae</taxon>
        <taxon>Chromulinales</taxon>
        <taxon>Chromulinaceae</taxon>
        <taxon>Chromulina</taxon>
    </lineage>
</organism>
<dbReference type="GO" id="GO:0005730">
    <property type="term" value="C:nucleolus"/>
    <property type="evidence" value="ECO:0007669"/>
    <property type="project" value="TreeGrafter"/>
</dbReference>
<dbReference type="Gene3D" id="3.30.2170.10">
    <property type="entry name" value="archaeoglobus fulgidus dsm 4304 superfamily"/>
    <property type="match status" value="1"/>
</dbReference>
<dbReference type="PANTHER" id="PTHR28511">
    <property type="entry name" value="ENDONUCLEASE V"/>
    <property type="match status" value="1"/>
</dbReference>
<sequence length="239" mass="26838">MTSKQLEEFNKIQQDIRHKVVLKNEFSYIKYVGGLDISFKKDDSNIACAYLTILNIDSLDVVYECYELTMLTVPYISGYLGLREIGPYISLLRKVRKDKPEFYPDVLMIDGNGILHGARAGVASHIGVIENIPTIGVSKTLLCIDGLNEIEVKERFKKECLKKGDYITLIGNDDEILGVALKTSNDAINPRFVSIGTKIDLSSCIDIVNKMSVYINPEPIRLSDIRSKLHFDENITANS</sequence>
<evidence type="ECO:0000256" key="4">
    <source>
        <dbReference type="ARBA" id="ARBA00022759"/>
    </source>
</evidence>
<dbReference type="Pfam" id="PF04493">
    <property type="entry name" value="Endonuclease_5"/>
    <property type="match status" value="1"/>
</dbReference>
<evidence type="ECO:0000313" key="6">
    <source>
        <dbReference type="EMBL" id="CAD8715268.1"/>
    </source>
</evidence>
<dbReference type="GO" id="GO:0005737">
    <property type="term" value="C:cytoplasm"/>
    <property type="evidence" value="ECO:0007669"/>
    <property type="project" value="UniProtKB-SubCell"/>
</dbReference>
<evidence type="ECO:0000256" key="3">
    <source>
        <dbReference type="ARBA" id="ARBA00022722"/>
    </source>
</evidence>
<dbReference type="AlphaFoldDB" id="A0A7S0SSU9"/>
<evidence type="ECO:0008006" key="7">
    <source>
        <dbReference type="Google" id="ProtNLM"/>
    </source>
</evidence>
<protein>
    <recommendedName>
        <fullName evidence="7">Endonuclease V</fullName>
    </recommendedName>
</protein>
<reference evidence="6" key="1">
    <citation type="submission" date="2021-01" db="EMBL/GenBank/DDBJ databases">
        <authorList>
            <person name="Corre E."/>
            <person name="Pelletier E."/>
            <person name="Niang G."/>
            <person name="Scheremetjew M."/>
            <person name="Finn R."/>
            <person name="Kale V."/>
            <person name="Holt S."/>
            <person name="Cochrane G."/>
            <person name="Meng A."/>
            <person name="Brown T."/>
            <person name="Cohen L."/>
        </authorList>
    </citation>
    <scope>NUCLEOTIDE SEQUENCE</scope>
    <source>
        <strain evidence="6">UTEXLB2642</strain>
    </source>
</reference>
<comment type="subcellular location">
    <subcellularLocation>
        <location evidence="1">Cytoplasm</location>
    </subcellularLocation>
</comment>
<keyword evidence="4" id="KW-0255">Endonuclease</keyword>
<proteinExistence type="predicted"/>
<dbReference type="InterPro" id="IPR007581">
    <property type="entry name" value="Endonuclease-V"/>
</dbReference>
<keyword evidence="3" id="KW-0540">Nuclease</keyword>
<dbReference type="CDD" id="cd06559">
    <property type="entry name" value="Endonuclease_V"/>
    <property type="match status" value="1"/>
</dbReference>
<evidence type="ECO:0000256" key="5">
    <source>
        <dbReference type="ARBA" id="ARBA00022801"/>
    </source>
</evidence>
<keyword evidence="2" id="KW-0963">Cytoplasm</keyword>
<gene>
    <name evidence="6" type="ORF">CNEB1095_LOCUS1266</name>
</gene>
<accession>A0A7S0SSU9</accession>
<dbReference type="PANTHER" id="PTHR28511:SF1">
    <property type="entry name" value="ENDONUCLEASE V"/>
    <property type="match status" value="1"/>
</dbReference>
<dbReference type="GO" id="GO:0016891">
    <property type="term" value="F:RNA endonuclease activity producing 5'-phosphomonoesters, hydrolytic mechanism"/>
    <property type="evidence" value="ECO:0007669"/>
    <property type="project" value="TreeGrafter"/>
</dbReference>